<dbReference type="PROSITE" id="PS50853">
    <property type="entry name" value="FN3"/>
    <property type="match status" value="1"/>
</dbReference>
<comment type="similarity">
    <text evidence="1">Belongs to the type II cytokine receptor family.</text>
</comment>
<dbReference type="AlphaFoldDB" id="A0A4W3K3V3"/>
<dbReference type="InterPro" id="IPR036116">
    <property type="entry name" value="FN3_sf"/>
</dbReference>
<reference evidence="8" key="3">
    <citation type="journal article" date="2014" name="Nature">
        <title>Elephant shark genome provides unique insights into gnathostome evolution.</title>
        <authorList>
            <consortium name="International Elephant Shark Genome Sequencing Consortium"/>
            <person name="Venkatesh B."/>
            <person name="Lee A.P."/>
            <person name="Ravi V."/>
            <person name="Maurya A.K."/>
            <person name="Lian M.M."/>
            <person name="Swann J.B."/>
            <person name="Ohta Y."/>
            <person name="Flajnik M.F."/>
            <person name="Sutoh Y."/>
            <person name="Kasahara M."/>
            <person name="Hoon S."/>
            <person name="Gangu V."/>
            <person name="Roy S.W."/>
            <person name="Irimia M."/>
            <person name="Korzh V."/>
            <person name="Kondrychyn I."/>
            <person name="Lim Z.W."/>
            <person name="Tay B.H."/>
            <person name="Tohari S."/>
            <person name="Kong K.W."/>
            <person name="Ho S."/>
            <person name="Lorente-Galdos B."/>
            <person name="Quilez J."/>
            <person name="Marques-Bonet T."/>
            <person name="Raney B.J."/>
            <person name="Ingham P.W."/>
            <person name="Tay A."/>
            <person name="Hillier L.W."/>
            <person name="Minx P."/>
            <person name="Boehm T."/>
            <person name="Wilson R.K."/>
            <person name="Brenner S."/>
            <person name="Warren W.C."/>
        </authorList>
    </citation>
    <scope>NUCLEOTIDE SEQUENCE [LARGE SCALE GENOMIC DNA]</scope>
</reference>
<dbReference type="InterPro" id="IPR050650">
    <property type="entry name" value="Type-II_Cytokine-TF_Rcpt"/>
</dbReference>
<feature type="signal peptide" evidence="5">
    <location>
        <begin position="1"/>
        <end position="19"/>
    </location>
</feature>
<dbReference type="Ensembl" id="ENSCMIT00000039231.1">
    <property type="protein sequence ID" value="ENSCMIP00000038680.1"/>
    <property type="gene ID" value="ENSCMIG00000016230.1"/>
</dbReference>
<dbReference type="InterPro" id="IPR015373">
    <property type="entry name" value="Interferon/interleukin_rcp_dom"/>
</dbReference>
<keyword evidence="4" id="KW-0675">Receptor</keyword>
<evidence type="ECO:0000256" key="5">
    <source>
        <dbReference type="SAM" id="SignalP"/>
    </source>
</evidence>
<feature type="domain" description="Fibronectin type-III" evidence="6">
    <location>
        <begin position="20"/>
        <end position="113"/>
    </location>
</feature>
<dbReference type="STRING" id="7868.ENSCMIP00000038680"/>
<dbReference type="FunFam" id="2.60.40.10:FF:000348">
    <property type="entry name" value="Interleukin 20 receptor subunit alpha"/>
    <property type="match status" value="1"/>
</dbReference>
<organism evidence="7 8">
    <name type="scientific">Callorhinchus milii</name>
    <name type="common">Ghost shark</name>
    <dbReference type="NCBI Taxonomy" id="7868"/>
    <lineage>
        <taxon>Eukaryota</taxon>
        <taxon>Metazoa</taxon>
        <taxon>Chordata</taxon>
        <taxon>Craniata</taxon>
        <taxon>Vertebrata</taxon>
        <taxon>Chondrichthyes</taxon>
        <taxon>Holocephali</taxon>
        <taxon>Chimaeriformes</taxon>
        <taxon>Callorhinchidae</taxon>
        <taxon>Callorhinchus</taxon>
    </lineage>
</organism>
<keyword evidence="8" id="KW-1185">Reference proteome</keyword>
<dbReference type="Pfam" id="PF01108">
    <property type="entry name" value="Tissue_fac"/>
    <property type="match status" value="1"/>
</dbReference>
<dbReference type="PANTHER" id="PTHR20859">
    <property type="entry name" value="INTERFERON/INTERLEUKIN RECEPTOR"/>
    <property type="match status" value="1"/>
</dbReference>
<dbReference type="Gene3D" id="2.60.40.10">
    <property type="entry name" value="Immunoglobulins"/>
    <property type="match status" value="1"/>
</dbReference>
<proteinExistence type="inferred from homology"/>
<name>A0A4W3K3V3_CALMI</name>
<reference evidence="8" key="1">
    <citation type="journal article" date="2006" name="Science">
        <title>Ancient noncoding elements conserved in the human genome.</title>
        <authorList>
            <person name="Venkatesh B."/>
            <person name="Kirkness E.F."/>
            <person name="Loh Y.H."/>
            <person name="Halpern A.L."/>
            <person name="Lee A.P."/>
            <person name="Johnson J."/>
            <person name="Dandona N."/>
            <person name="Viswanathan L.D."/>
            <person name="Tay A."/>
            <person name="Venter J.C."/>
            <person name="Strausberg R.L."/>
            <person name="Brenner S."/>
        </authorList>
    </citation>
    <scope>NUCLEOTIDE SEQUENCE [LARGE SCALE GENOMIC DNA]</scope>
</reference>
<dbReference type="InParanoid" id="A0A4W3K3V3"/>
<evidence type="ECO:0000313" key="7">
    <source>
        <dbReference type="Ensembl" id="ENSCMIP00000038680.1"/>
    </source>
</evidence>
<dbReference type="InterPro" id="IPR013783">
    <property type="entry name" value="Ig-like_fold"/>
</dbReference>
<dbReference type="Pfam" id="PF09294">
    <property type="entry name" value="Interfer-bind"/>
    <property type="match status" value="1"/>
</dbReference>
<dbReference type="PANTHER" id="PTHR20859:SF86">
    <property type="entry name" value="INTERLEUKIN-20 RECEPTOR SUBUNIT ALPHA"/>
    <property type="match status" value="1"/>
</dbReference>
<keyword evidence="2 5" id="KW-0732">Signal</keyword>
<evidence type="ECO:0000256" key="1">
    <source>
        <dbReference type="ARBA" id="ARBA00005399"/>
    </source>
</evidence>
<dbReference type="GO" id="GO:0005886">
    <property type="term" value="C:plasma membrane"/>
    <property type="evidence" value="ECO:0007669"/>
    <property type="project" value="TreeGrafter"/>
</dbReference>
<evidence type="ECO:0000256" key="4">
    <source>
        <dbReference type="ARBA" id="ARBA00023170"/>
    </source>
</evidence>
<evidence type="ECO:0000259" key="6">
    <source>
        <dbReference type="PROSITE" id="PS50853"/>
    </source>
</evidence>
<reference evidence="7" key="5">
    <citation type="submission" date="2025-09" db="UniProtKB">
        <authorList>
            <consortium name="Ensembl"/>
        </authorList>
    </citation>
    <scope>IDENTIFICATION</scope>
</reference>
<evidence type="ECO:0000256" key="2">
    <source>
        <dbReference type="ARBA" id="ARBA00022729"/>
    </source>
</evidence>
<reference evidence="7" key="4">
    <citation type="submission" date="2025-08" db="UniProtKB">
        <authorList>
            <consortium name="Ensembl"/>
        </authorList>
    </citation>
    <scope>IDENTIFICATION</scope>
</reference>
<evidence type="ECO:0000256" key="3">
    <source>
        <dbReference type="ARBA" id="ARBA00023157"/>
    </source>
</evidence>
<sequence length="185" mass="21182">MLTVLLSVFLGILKGSTLPAPSNVRFLSKNLQNVLHWKSPEENEARMWYTVQYKIYGESWKDKIECQNITKTYCDLSSETEDYDDYYYARVKAVSGASFSDWNQSSRFNPKGETNISAPRVYVEATNCSIAITFIGPEIWKSNNQTPVNPSLIDIFELKYNVSIFNKNSKKTVRGSHVLLESKQL</sequence>
<dbReference type="InterPro" id="IPR003961">
    <property type="entry name" value="FN3_dom"/>
</dbReference>
<dbReference type="GeneTree" id="ENSGT00940000157314"/>
<dbReference type="Proteomes" id="UP000314986">
    <property type="component" value="Unassembled WGS sequence"/>
</dbReference>
<dbReference type="GO" id="GO:0004896">
    <property type="term" value="F:cytokine receptor activity"/>
    <property type="evidence" value="ECO:0007669"/>
    <property type="project" value="TreeGrafter"/>
</dbReference>
<dbReference type="CDD" id="cd00063">
    <property type="entry name" value="FN3"/>
    <property type="match status" value="1"/>
</dbReference>
<accession>A0A4W3K3V3</accession>
<keyword evidence="3" id="KW-1015">Disulfide bond</keyword>
<reference evidence="8" key="2">
    <citation type="journal article" date="2007" name="PLoS Biol.">
        <title>Survey sequencing and comparative analysis of the elephant shark (Callorhinchus milii) genome.</title>
        <authorList>
            <person name="Venkatesh B."/>
            <person name="Kirkness E.F."/>
            <person name="Loh Y.H."/>
            <person name="Halpern A.L."/>
            <person name="Lee A.P."/>
            <person name="Johnson J."/>
            <person name="Dandona N."/>
            <person name="Viswanathan L.D."/>
            <person name="Tay A."/>
            <person name="Venter J.C."/>
            <person name="Strausberg R.L."/>
            <person name="Brenner S."/>
        </authorList>
    </citation>
    <scope>NUCLEOTIDE SEQUENCE [LARGE SCALE GENOMIC DNA]</scope>
</reference>
<feature type="chain" id="PRO_5021324982" description="Fibronectin type-III domain-containing protein" evidence="5">
    <location>
        <begin position="20"/>
        <end position="185"/>
    </location>
</feature>
<evidence type="ECO:0000313" key="8">
    <source>
        <dbReference type="Proteomes" id="UP000314986"/>
    </source>
</evidence>
<dbReference type="SUPFAM" id="SSF49265">
    <property type="entry name" value="Fibronectin type III"/>
    <property type="match status" value="2"/>
</dbReference>
<protein>
    <recommendedName>
        <fullName evidence="6">Fibronectin type-III domain-containing protein</fullName>
    </recommendedName>
</protein>
<dbReference type="OMA" id="SMENYYE"/>